<feature type="compositionally biased region" description="Basic and acidic residues" evidence="1">
    <location>
        <begin position="85"/>
        <end position="103"/>
    </location>
</feature>
<proteinExistence type="predicted"/>
<feature type="non-terminal residue" evidence="2">
    <location>
        <position position="1"/>
    </location>
</feature>
<comment type="caution">
    <text evidence="2">The sequence shown here is derived from an EMBL/GenBank/DDBJ whole genome shotgun (WGS) entry which is preliminary data.</text>
</comment>
<feature type="compositionally biased region" description="Basic and acidic residues" evidence="1">
    <location>
        <begin position="183"/>
        <end position="194"/>
    </location>
</feature>
<accession>A0A9Q3IHE0</accession>
<evidence type="ECO:0000256" key="1">
    <source>
        <dbReference type="SAM" id="MobiDB-lite"/>
    </source>
</evidence>
<dbReference type="EMBL" id="AVOT02043788">
    <property type="protein sequence ID" value="MBW0539200.1"/>
    <property type="molecule type" value="Genomic_DNA"/>
</dbReference>
<reference evidence="2" key="1">
    <citation type="submission" date="2021-03" db="EMBL/GenBank/DDBJ databases">
        <title>Draft genome sequence of rust myrtle Austropuccinia psidii MF-1, a brazilian biotype.</title>
        <authorList>
            <person name="Quecine M.C."/>
            <person name="Pachon D.M.R."/>
            <person name="Bonatelli M.L."/>
            <person name="Correr F.H."/>
            <person name="Franceschini L.M."/>
            <person name="Leite T.F."/>
            <person name="Margarido G.R.A."/>
            <person name="Almeida C.A."/>
            <person name="Ferrarezi J.A."/>
            <person name="Labate C.A."/>
        </authorList>
    </citation>
    <scope>NUCLEOTIDE SEQUENCE</scope>
    <source>
        <strain evidence="2">MF-1</strain>
    </source>
</reference>
<feature type="compositionally biased region" description="Polar residues" evidence="1">
    <location>
        <begin position="55"/>
        <end position="70"/>
    </location>
</feature>
<feature type="compositionally biased region" description="Basic residues" evidence="1">
    <location>
        <begin position="104"/>
        <end position="113"/>
    </location>
</feature>
<keyword evidence="3" id="KW-1185">Reference proteome</keyword>
<sequence length="447" mass="50326">EENYIPLETQSQANTPVTPSEPEGSKGKGKRHSEGLITAKKWTPIATQRSRKPRNSASIQGKPTLTTCTGKITIINPVVTSKGKLPKDLGCQRHQPEDGEGLSRTRRPGRGKLGHSGGWQDIERNHNHSAIHIPIEQKPQTRGLEGYGSSSSAPTTPQRPFLMEHGQQGPQPGIPLGRTWSKPSEDLCQRDRLQRPYGNPQRLKSHQEVQTPGGEGKQHNNQQIVAQESPFFTIPGSFLEKTRTQGQKQDLFQPTAERVRPNDPEPGGFGERIAQEPEVAVNNPRISSPINRNITPTQIEHNVVTPESNLNSDALWLQMSQFAEQTQKQFSELEESHERMKTLTASMDKIVKTLQEGHAQLSEASEETNKRLNLVFEEQHHSKRDTDCLNKNIKNLFDFYHELKPQPQGLVMDNPYHQQDMKPYSMLVNKTRSPSQYQDGDTMSYSK</sequence>
<feature type="compositionally biased region" description="Low complexity" evidence="1">
    <location>
        <begin position="166"/>
        <end position="175"/>
    </location>
</feature>
<feature type="region of interest" description="Disordered" evidence="1">
    <location>
        <begin position="1"/>
        <end position="220"/>
    </location>
</feature>
<evidence type="ECO:0000313" key="2">
    <source>
        <dbReference type="EMBL" id="MBW0539200.1"/>
    </source>
</evidence>
<feature type="compositionally biased region" description="Polar residues" evidence="1">
    <location>
        <begin position="8"/>
        <end position="18"/>
    </location>
</feature>
<dbReference type="Proteomes" id="UP000765509">
    <property type="component" value="Unassembled WGS sequence"/>
</dbReference>
<organism evidence="2 3">
    <name type="scientific">Austropuccinia psidii MF-1</name>
    <dbReference type="NCBI Taxonomy" id="1389203"/>
    <lineage>
        <taxon>Eukaryota</taxon>
        <taxon>Fungi</taxon>
        <taxon>Dikarya</taxon>
        <taxon>Basidiomycota</taxon>
        <taxon>Pucciniomycotina</taxon>
        <taxon>Pucciniomycetes</taxon>
        <taxon>Pucciniales</taxon>
        <taxon>Sphaerophragmiaceae</taxon>
        <taxon>Austropuccinia</taxon>
    </lineage>
</organism>
<dbReference type="AlphaFoldDB" id="A0A9Q3IHE0"/>
<name>A0A9Q3IHE0_9BASI</name>
<protein>
    <submittedName>
        <fullName evidence="2">Uncharacterized protein</fullName>
    </submittedName>
</protein>
<gene>
    <name evidence="2" type="ORF">O181_078915</name>
</gene>
<feature type="compositionally biased region" description="Polar residues" evidence="1">
    <location>
        <begin position="148"/>
        <end position="158"/>
    </location>
</feature>
<evidence type="ECO:0000313" key="3">
    <source>
        <dbReference type="Proteomes" id="UP000765509"/>
    </source>
</evidence>